<dbReference type="PRINTS" id="PR00412">
    <property type="entry name" value="EPOXHYDRLASE"/>
</dbReference>
<dbReference type="Pfam" id="PF00561">
    <property type="entry name" value="Abhydrolase_1"/>
    <property type="match status" value="1"/>
</dbReference>
<keyword evidence="2" id="KW-0560">Oxidoreductase</keyword>
<reference evidence="2 3" key="1">
    <citation type="submission" date="2018-06" db="EMBL/GenBank/DDBJ databases">
        <authorList>
            <consortium name="Pathogen Informatics"/>
            <person name="Doyle S."/>
        </authorList>
    </citation>
    <scope>NUCLEOTIDE SEQUENCE [LARGE SCALE GENOMIC DNA]</scope>
    <source>
        <strain evidence="2 3">NCTC1542</strain>
    </source>
</reference>
<dbReference type="PANTHER" id="PTHR43194:SF2">
    <property type="entry name" value="PEROXISOMAL MEMBRANE PROTEIN LPX1"/>
    <property type="match status" value="1"/>
</dbReference>
<dbReference type="InterPro" id="IPR000639">
    <property type="entry name" value="Epox_hydrolase-like"/>
</dbReference>
<dbReference type="InterPro" id="IPR000073">
    <property type="entry name" value="AB_hydrolase_1"/>
</dbReference>
<dbReference type="PANTHER" id="PTHR43194">
    <property type="entry name" value="HYDROLASE ALPHA/BETA FOLD FAMILY"/>
    <property type="match status" value="1"/>
</dbReference>
<proteinExistence type="predicted"/>
<dbReference type="EC" id="3.1.1.3" evidence="2"/>
<dbReference type="Gene3D" id="3.40.50.1820">
    <property type="entry name" value="alpha/beta hydrolase"/>
    <property type="match status" value="1"/>
</dbReference>
<dbReference type="SUPFAM" id="SSF53474">
    <property type="entry name" value="alpha/beta-Hydrolases"/>
    <property type="match status" value="1"/>
</dbReference>
<evidence type="ECO:0000259" key="1">
    <source>
        <dbReference type="Pfam" id="PF00561"/>
    </source>
</evidence>
<dbReference type="InterPro" id="IPR050228">
    <property type="entry name" value="Carboxylesterase_BioH"/>
</dbReference>
<organism evidence="2 3">
    <name type="scientific">Mycolicibacterium fortuitum</name>
    <name type="common">Mycobacterium fortuitum</name>
    <dbReference type="NCBI Taxonomy" id="1766"/>
    <lineage>
        <taxon>Bacteria</taxon>
        <taxon>Bacillati</taxon>
        <taxon>Actinomycetota</taxon>
        <taxon>Actinomycetes</taxon>
        <taxon>Mycobacteriales</taxon>
        <taxon>Mycobacteriaceae</taxon>
        <taxon>Mycolicibacterium</taxon>
    </lineage>
</organism>
<dbReference type="AlphaFoldDB" id="A0A378UU76"/>
<dbReference type="SMR" id="A0A378UU76"/>
<sequence length="315" mass="34365">MQRVAEATKTRLGNVTSRGLPRGMSVDTGKTMHSESRTVTFRGVDDLSLVGDEWNRDAPSAAERPTVLLLHGGGQNRFSWKNTGQILADDGLHVIALDARGHGDSDRSPSANYSVEALSADVQHVLYQLGRPVVLIGASMGGLTSILAAHEAGPELVTKLVLVDVVPRFEKSGSARIRDFMFTNVDGFDSLEQAAEAVSAYLPHRTKPRSPEGLKKNLRLRDGRWYWHWDPAFLTKPEDDPFARVDKLEQAAMNLSIPILLIRGKLSDVVSPEGVQDFLEKVPAAEFVELSDAGHTAAGDDNDAFSEVVVEFVAR</sequence>
<evidence type="ECO:0000313" key="3">
    <source>
        <dbReference type="Proteomes" id="UP000255389"/>
    </source>
</evidence>
<protein>
    <submittedName>
        <fullName evidence="2">Peroxidase (Non-heme peroxidase), BpoB, alpha/beta hydrolase family</fullName>
        <ecNumber evidence="2">1.11.1.10</ecNumber>
        <ecNumber evidence="2">3.1.1.3</ecNumber>
    </submittedName>
</protein>
<dbReference type="EMBL" id="UGQY01000003">
    <property type="protein sequence ID" value="STZ88482.1"/>
    <property type="molecule type" value="Genomic_DNA"/>
</dbReference>
<dbReference type="GO" id="GO:0016691">
    <property type="term" value="F:chloride peroxidase activity"/>
    <property type="evidence" value="ECO:0007669"/>
    <property type="project" value="UniProtKB-EC"/>
</dbReference>
<accession>A0A378UU76</accession>
<dbReference type="Proteomes" id="UP000255389">
    <property type="component" value="Unassembled WGS sequence"/>
</dbReference>
<dbReference type="InterPro" id="IPR029058">
    <property type="entry name" value="AB_hydrolase_fold"/>
</dbReference>
<evidence type="ECO:0000313" key="2">
    <source>
        <dbReference type="EMBL" id="STZ88482.1"/>
    </source>
</evidence>
<dbReference type="GO" id="GO:0004806">
    <property type="term" value="F:triacylglycerol lipase activity"/>
    <property type="evidence" value="ECO:0007669"/>
    <property type="project" value="UniProtKB-EC"/>
</dbReference>
<feature type="domain" description="AB hydrolase-1" evidence="1">
    <location>
        <begin position="65"/>
        <end position="297"/>
    </location>
</feature>
<gene>
    <name evidence="2" type="primary">bpoB</name>
    <name evidence="2" type="ORF">NCTC1542_03266</name>
</gene>
<keyword evidence="2" id="KW-0378">Hydrolase</keyword>
<dbReference type="EC" id="1.11.1.10" evidence="2"/>
<keyword evidence="2" id="KW-0575">Peroxidase</keyword>
<name>A0A378UU76_MYCFO</name>